<evidence type="ECO:0000256" key="4">
    <source>
        <dbReference type="ARBA" id="ARBA00022833"/>
    </source>
</evidence>
<dbReference type="Pfam" id="PF08547">
    <property type="entry name" value="CIA30"/>
    <property type="match status" value="1"/>
</dbReference>
<reference evidence="7 8" key="1">
    <citation type="submission" date="2024-02" db="EMBL/GenBank/DDBJ databases">
        <authorList>
            <person name="Chen Y."/>
            <person name="Shah S."/>
            <person name="Dougan E. K."/>
            <person name="Thang M."/>
            <person name="Chan C."/>
        </authorList>
    </citation>
    <scope>NUCLEOTIDE SEQUENCE [LARGE SCALE GENOMIC DNA]</scope>
</reference>
<name>A0ABP0S8Q0_9DINO</name>
<evidence type="ECO:0000259" key="6">
    <source>
        <dbReference type="PROSITE" id="PS50199"/>
    </source>
</evidence>
<dbReference type="InterPro" id="IPR013857">
    <property type="entry name" value="NADH-UbQ_OxRdtase-assoc_prot30"/>
</dbReference>
<dbReference type="Proteomes" id="UP001642484">
    <property type="component" value="Unassembled WGS sequence"/>
</dbReference>
<keyword evidence="8" id="KW-1185">Reference proteome</keyword>
<keyword evidence="4" id="KW-0862">Zinc</keyword>
<evidence type="ECO:0000313" key="7">
    <source>
        <dbReference type="EMBL" id="CAK9108757.1"/>
    </source>
</evidence>
<dbReference type="Gene3D" id="4.10.1060.10">
    <property type="entry name" value="Zinc finger, RanBP2-type"/>
    <property type="match status" value="1"/>
</dbReference>
<gene>
    <name evidence="7" type="ORF">CCMP2556_LOCUS50652</name>
</gene>
<dbReference type="PROSITE" id="PS50199">
    <property type="entry name" value="ZF_RANBP2_2"/>
    <property type="match status" value="2"/>
</dbReference>
<dbReference type="Gene3D" id="2.30.30.380">
    <property type="entry name" value="Zn-finger domain of Sec23/24"/>
    <property type="match status" value="1"/>
</dbReference>
<dbReference type="PANTHER" id="PTHR13194">
    <property type="entry name" value="COMPLEX I INTERMEDIATE-ASSOCIATED PROTEIN 30"/>
    <property type="match status" value="1"/>
</dbReference>
<dbReference type="InterPro" id="IPR039131">
    <property type="entry name" value="NDUFAF1"/>
</dbReference>
<organism evidence="7 8">
    <name type="scientific">Durusdinium trenchii</name>
    <dbReference type="NCBI Taxonomy" id="1381693"/>
    <lineage>
        <taxon>Eukaryota</taxon>
        <taxon>Sar</taxon>
        <taxon>Alveolata</taxon>
        <taxon>Dinophyceae</taxon>
        <taxon>Suessiales</taxon>
        <taxon>Symbiodiniaceae</taxon>
        <taxon>Durusdinium</taxon>
    </lineage>
</organism>
<feature type="domain" description="RanBP2-type" evidence="6">
    <location>
        <begin position="273"/>
        <end position="303"/>
    </location>
</feature>
<evidence type="ECO:0000256" key="1">
    <source>
        <dbReference type="ARBA" id="ARBA00007884"/>
    </source>
</evidence>
<proteinExistence type="inferred from homology"/>
<dbReference type="SUPFAM" id="SSF49785">
    <property type="entry name" value="Galactose-binding domain-like"/>
    <property type="match status" value="1"/>
</dbReference>
<dbReference type="EMBL" id="CAXAMN010027139">
    <property type="protein sequence ID" value="CAK9108757.1"/>
    <property type="molecule type" value="Genomic_DNA"/>
</dbReference>
<dbReference type="InterPro" id="IPR008979">
    <property type="entry name" value="Galactose-bd-like_sf"/>
</dbReference>
<evidence type="ECO:0000313" key="8">
    <source>
        <dbReference type="Proteomes" id="UP001642484"/>
    </source>
</evidence>
<evidence type="ECO:0000256" key="3">
    <source>
        <dbReference type="ARBA" id="ARBA00022771"/>
    </source>
</evidence>
<protein>
    <recommendedName>
        <fullName evidence="6">RanBP2-type domain-containing protein</fullName>
    </recommendedName>
</protein>
<dbReference type="PANTHER" id="PTHR13194:SF19">
    <property type="entry name" value="NAD(P)-BINDING ROSSMANN-FOLD SUPERFAMILY PROTEIN"/>
    <property type="match status" value="1"/>
</dbReference>
<keyword evidence="3 5" id="KW-0863">Zinc-finger</keyword>
<evidence type="ECO:0000256" key="2">
    <source>
        <dbReference type="ARBA" id="ARBA00022723"/>
    </source>
</evidence>
<dbReference type="SUPFAM" id="SSF90209">
    <property type="entry name" value="Ran binding protein zinc finger-like"/>
    <property type="match status" value="1"/>
</dbReference>
<comment type="caution">
    <text evidence="7">The sequence shown here is derived from an EMBL/GenBank/DDBJ whole genome shotgun (WGS) entry which is preliminary data.</text>
</comment>
<accession>A0ABP0S8Q0</accession>
<feature type="domain" description="RanBP2-type" evidence="6">
    <location>
        <begin position="229"/>
        <end position="258"/>
    </location>
</feature>
<comment type="similarity">
    <text evidence="1">Belongs to the CIA30 family.</text>
</comment>
<dbReference type="Pfam" id="PF00641">
    <property type="entry name" value="Zn_ribbon_RanBP"/>
    <property type="match status" value="2"/>
</dbReference>
<evidence type="ECO:0000256" key="5">
    <source>
        <dbReference type="PROSITE-ProRule" id="PRU00322"/>
    </source>
</evidence>
<dbReference type="PROSITE" id="PS01358">
    <property type="entry name" value="ZF_RANBP2_1"/>
    <property type="match status" value="2"/>
</dbReference>
<dbReference type="InterPro" id="IPR036443">
    <property type="entry name" value="Znf_RanBP2_sf"/>
</dbReference>
<dbReference type="InterPro" id="IPR001876">
    <property type="entry name" value="Znf_RanBP2"/>
</dbReference>
<keyword evidence="2" id="KW-0479">Metal-binding</keyword>
<dbReference type="SMART" id="SM00547">
    <property type="entry name" value="ZnF_RBZ"/>
    <property type="match status" value="2"/>
</dbReference>
<sequence>MSRLRRRILRLAFSAVAYGWWFSRITFPCFAFGPQAPKVPQAPEASDTVGRCLLGKEAWQFSRWRAETDDIRGGTSTASFKGLTDSSGFAEFAGLLSEVDQAFAGVSLQASFLPSLSELKGLVLDIHHGDGEEYAIALRMLGAPAGVEHVYRFQARPGSRVEMYFRDFQPTLRGEEVKDMKQPLSLERVQSIAFQTRSSFHQQGDFSLVISKLEGIPGKELPPAPAPARKTKWTCSACGTMNFDTSKYCTRCGESRNAEADRAARAKAEEERKQKVKWECRECGAKNFPSMEECFKCGAPRSRFRLHYSALSHSVQIRLSVRPQCGRVFRAVVQALFSNGCGEFKRTLAHLGASTLVQPTACHAAYAERTADELRKLFAHGARAGRASHVQSNSGAGAAKLMLAANTTAGHSEGEVTGTSPDAELSVGRSLSPHCFVQQKFGLSRDGRYLSLMFSPWLTRATPRTSKRAENCRRAEHGAFVVQLKRCVRHSS</sequence>